<evidence type="ECO:0000256" key="1">
    <source>
        <dbReference type="SAM" id="Phobius"/>
    </source>
</evidence>
<gene>
    <name evidence="2" type="ORF">ACFSAG_03935</name>
</gene>
<evidence type="ECO:0000313" key="3">
    <source>
        <dbReference type="Proteomes" id="UP001597215"/>
    </source>
</evidence>
<keyword evidence="1" id="KW-1133">Transmembrane helix</keyword>
<keyword evidence="3" id="KW-1185">Reference proteome</keyword>
<comment type="caution">
    <text evidence="2">The sequence shown here is derived from an EMBL/GenBank/DDBJ whole genome shotgun (WGS) entry which is preliminary data.</text>
</comment>
<reference evidence="3" key="1">
    <citation type="journal article" date="2019" name="Int. J. Syst. Evol. Microbiol.">
        <title>The Global Catalogue of Microorganisms (GCM) 10K type strain sequencing project: providing services to taxonomists for standard genome sequencing and annotation.</title>
        <authorList>
            <consortium name="The Broad Institute Genomics Platform"/>
            <consortium name="The Broad Institute Genome Sequencing Center for Infectious Disease"/>
            <person name="Wu L."/>
            <person name="Ma J."/>
        </authorList>
    </citation>
    <scope>NUCLEOTIDE SEQUENCE [LARGE SCALE GENOMIC DNA]</scope>
    <source>
        <strain evidence="3">CGMCC 1.12449</strain>
    </source>
</reference>
<name>A0ABW4MB42_9SPHN</name>
<protein>
    <recommendedName>
        <fullName evidence="4">Protoheme IX farnesyltransferase</fullName>
    </recommendedName>
</protein>
<dbReference type="Proteomes" id="UP001597215">
    <property type="component" value="Unassembled WGS sequence"/>
</dbReference>
<accession>A0ABW4MB42</accession>
<evidence type="ECO:0008006" key="4">
    <source>
        <dbReference type="Google" id="ProtNLM"/>
    </source>
</evidence>
<organism evidence="2 3">
    <name type="scientific">Sphingorhabdus buctiana</name>
    <dbReference type="NCBI Taxonomy" id="1508805"/>
    <lineage>
        <taxon>Bacteria</taxon>
        <taxon>Pseudomonadati</taxon>
        <taxon>Pseudomonadota</taxon>
        <taxon>Alphaproteobacteria</taxon>
        <taxon>Sphingomonadales</taxon>
        <taxon>Sphingomonadaceae</taxon>
        <taxon>Sphingorhabdus</taxon>
    </lineage>
</organism>
<keyword evidence="1" id="KW-0812">Transmembrane</keyword>
<sequence length="62" mass="6622">MNDQATPPPVDMGPRKVGDLSLEESNAVRARQAGRSKAMAFVLFGLCALFFAITVVKVGVWG</sequence>
<keyword evidence="1" id="KW-0472">Membrane</keyword>
<proteinExistence type="predicted"/>
<dbReference type="RefSeq" id="WP_374612346.1">
    <property type="nucleotide sequence ID" value="NZ_JBHUEL010000003.1"/>
</dbReference>
<evidence type="ECO:0000313" key="2">
    <source>
        <dbReference type="EMBL" id="MFD1765990.1"/>
    </source>
</evidence>
<dbReference type="EMBL" id="JBHUEL010000003">
    <property type="protein sequence ID" value="MFD1765990.1"/>
    <property type="molecule type" value="Genomic_DNA"/>
</dbReference>
<feature type="transmembrane region" description="Helical" evidence="1">
    <location>
        <begin position="38"/>
        <end position="60"/>
    </location>
</feature>